<keyword evidence="3" id="KW-1185">Reference proteome</keyword>
<dbReference type="Proteomes" id="UP001283361">
    <property type="component" value="Unassembled WGS sequence"/>
</dbReference>
<organism evidence="2 3">
    <name type="scientific">Elysia crispata</name>
    <name type="common">lettuce slug</name>
    <dbReference type="NCBI Taxonomy" id="231223"/>
    <lineage>
        <taxon>Eukaryota</taxon>
        <taxon>Metazoa</taxon>
        <taxon>Spiralia</taxon>
        <taxon>Lophotrochozoa</taxon>
        <taxon>Mollusca</taxon>
        <taxon>Gastropoda</taxon>
        <taxon>Heterobranchia</taxon>
        <taxon>Euthyneura</taxon>
        <taxon>Panpulmonata</taxon>
        <taxon>Sacoglossa</taxon>
        <taxon>Placobranchoidea</taxon>
        <taxon>Plakobranchidae</taxon>
        <taxon>Elysia</taxon>
    </lineage>
</organism>
<evidence type="ECO:0000313" key="2">
    <source>
        <dbReference type="EMBL" id="KAK3755233.1"/>
    </source>
</evidence>
<proteinExistence type="predicted"/>
<accession>A0AAE0YRH6</accession>
<gene>
    <name evidence="2" type="ORF">RRG08_027491</name>
</gene>
<protein>
    <submittedName>
        <fullName evidence="2">Uncharacterized protein</fullName>
    </submittedName>
</protein>
<evidence type="ECO:0000256" key="1">
    <source>
        <dbReference type="SAM" id="MobiDB-lite"/>
    </source>
</evidence>
<evidence type="ECO:0000313" key="3">
    <source>
        <dbReference type="Proteomes" id="UP001283361"/>
    </source>
</evidence>
<reference evidence="2" key="1">
    <citation type="journal article" date="2023" name="G3 (Bethesda)">
        <title>A reference genome for the long-term kleptoplast-retaining sea slug Elysia crispata morphotype clarki.</title>
        <authorList>
            <person name="Eastman K.E."/>
            <person name="Pendleton A.L."/>
            <person name="Shaikh M.A."/>
            <person name="Suttiyut T."/>
            <person name="Ogas R."/>
            <person name="Tomko P."/>
            <person name="Gavelis G."/>
            <person name="Widhalm J.R."/>
            <person name="Wisecaver J.H."/>
        </authorList>
    </citation>
    <scope>NUCLEOTIDE SEQUENCE</scope>
    <source>
        <strain evidence="2">ECLA1</strain>
    </source>
</reference>
<dbReference type="AlphaFoldDB" id="A0AAE0YRH6"/>
<feature type="region of interest" description="Disordered" evidence="1">
    <location>
        <begin position="93"/>
        <end position="116"/>
    </location>
</feature>
<name>A0AAE0YRH6_9GAST</name>
<dbReference type="EMBL" id="JAWDGP010005603">
    <property type="protein sequence ID" value="KAK3755233.1"/>
    <property type="molecule type" value="Genomic_DNA"/>
</dbReference>
<sequence>MDPGSSAFQRVLIGHPNAFKQPAQAEVKGVASKKGKSESKRKLPAVTTNKMAGNRHNGDKLNCTCGRGRLDIMKVSLEPSSPPPAVVAGELGSTVSSLTGGPEQGAGPARGEARSGPNWCGFEPGDPCHRPRRKTLRCACSCPRCLSPHPLLPLHIGVPLSPSDDVKGCRYIHIPFPLVCIMSVCV</sequence>
<comment type="caution">
    <text evidence="2">The sequence shown here is derived from an EMBL/GenBank/DDBJ whole genome shotgun (WGS) entry which is preliminary data.</text>
</comment>
<feature type="region of interest" description="Disordered" evidence="1">
    <location>
        <begin position="13"/>
        <end position="42"/>
    </location>
</feature>